<dbReference type="GO" id="GO:0047134">
    <property type="term" value="F:protein-disulfide reductase [NAD(P)H] activity"/>
    <property type="evidence" value="ECO:0007669"/>
    <property type="project" value="TreeGrafter"/>
</dbReference>
<organism evidence="13 14">
    <name type="scientific">Candidatus Avipropionibacterium avicola</name>
    <dbReference type="NCBI Taxonomy" id="2840701"/>
    <lineage>
        <taxon>Bacteria</taxon>
        <taxon>Bacillati</taxon>
        <taxon>Actinomycetota</taxon>
        <taxon>Actinomycetes</taxon>
        <taxon>Propionibacteriales</taxon>
        <taxon>Propionibacteriaceae</taxon>
        <taxon>Propionibacteriaceae incertae sedis</taxon>
        <taxon>Candidatus Avipropionibacterium</taxon>
    </lineage>
</organism>
<comment type="caution">
    <text evidence="13">The sequence shown here is derived from an EMBL/GenBank/DDBJ whole genome shotgun (WGS) entry which is preliminary data.</text>
</comment>
<sequence length="120" mass="13373">MSALDVDHWSTLAKCRDTEDILFCEGAEQKRARTFCEDCPVRAECLADALDNRIEWGIWGGMTERERRALLRRNPEVANWWGLLCGDDPLDMGVVAEAAAPVQRTALESVRLVPVSSAPT</sequence>
<evidence type="ECO:0000256" key="7">
    <source>
        <dbReference type="ARBA" id="ARBA00023015"/>
    </source>
</evidence>
<dbReference type="InterPro" id="IPR003482">
    <property type="entry name" value="Whib"/>
</dbReference>
<dbReference type="PANTHER" id="PTHR38839:SF7">
    <property type="entry name" value="TRANSCRIPTIONAL REGULATOR WHIB4"/>
    <property type="match status" value="1"/>
</dbReference>
<dbReference type="InterPro" id="IPR034768">
    <property type="entry name" value="4FE4S_WBL"/>
</dbReference>
<feature type="binding site" evidence="11">
    <location>
        <position position="45"/>
    </location>
    <ligand>
        <name>[4Fe-4S] cluster</name>
        <dbReference type="ChEBI" id="CHEBI:49883"/>
    </ligand>
</feature>
<keyword evidence="3 11" id="KW-0004">4Fe-4S</keyword>
<feature type="binding site" evidence="11">
    <location>
        <position position="15"/>
    </location>
    <ligand>
        <name>[4Fe-4S] cluster</name>
        <dbReference type="ChEBI" id="CHEBI:49883"/>
    </ligand>
</feature>
<keyword evidence="7 11" id="KW-0805">Transcription regulation</keyword>
<protein>
    <recommendedName>
        <fullName evidence="11">Transcriptional regulator WhiB</fullName>
    </recommendedName>
</protein>
<accession>A0A9D1GY24</accession>
<dbReference type="GO" id="GO:0045892">
    <property type="term" value="P:negative regulation of DNA-templated transcription"/>
    <property type="evidence" value="ECO:0007669"/>
    <property type="project" value="TreeGrafter"/>
</dbReference>
<keyword evidence="9 11" id="KW-1015">Disulfide bond</keyword>
<comment type="PTM">
    <text evidence="11">The Fe-S cluster can be nitrosylated by nitric oxide (NO).</text>
</comment>
<dbReference type="PANTHER" id="PTHR38839">
    <property type="entry name" value="TRANSCRIPTIONAL REGULATOR WHID-RELATED"/>
    <property type="match status" value="1"/>
</dbReference>
<comment type="function">
    <text evidence="11">Acts as a transcriptional regulator. Probably redox-responsive. The apo- but not holo-form probably binds DNA.</text>
</comment>
<gene>
    <name evidence="11" type="primary">whiB</name>
    <name evidence="13" type="ORF">IAA98_04960</name>
</gene>
<reference evidence="13" key="2">
    <citation type="journal article" date="2021" name="PeerJ">
        <title>Extensive microbial diversity within the chicken gut microbiome revealed by metagenomics and culture.</title>
        <authorList>
            <person name="Gilroy R."/>
            <person name="Ravi A."/>
            <person name="Getino M."/>
            <person name="Pursley I."/>
            <person name="Horton D.L."/>
            <person name="Alikhan N.F."/>
            <person name="Baker D."/>
            <person name="Gharbi K."/>
            <person name="Hall N."/>
            <person name="Watson M."/>
            <person name="Adriaenssens E.M."/>
            <person name="Foster-Nyarko E."/>
            <person name="Jarju S."/>
            <person name="Secka A."/>
            <person name="Antonio M."/>
            <person name="Oren A."/>
            <person name="Chaudhuri R.R."/>
            <person name="La Ragione R."/>
            <person name="Hildebrand F."/>
            <person name="Pallen M.J."/>
        </authorList>
    </citation>
    <scope>NUCLEOTIDE SEQUENCE</scope>
    <source>
        <strain evidence="13">ChiGjej1B1-24693</strain>
    </source>
</reference>
<dbReference type="GO" id="GO:0035731">
    <property type="term" value="F:dinitrosyl-iron complex binding"/>
    <property type="evidence" value="ECO:0007669"/>
    <property type="project" value="UniProtKB-UniRule"/>
</dbReference>
<keyword evidence="8 11" id="KW-0238">DNA-binding</keyword>
<keyword evidence="6 11" id="KW-0411">Iron-sulfur</keyword>
<comment type="cofactor">
    <cofactor evidence="11">
        <name>[4Fe-4S] cluster</name>
        <dbReference type="ChEBI" id="CHEBI:49883"/>
    </cofactor>
    <text evidence="11">Binds 1 [4Fe-4S] cluster per subunit. Following nitrosylation of the [4Fe-4S] cluster binds 1 [4Fe-8(NO)] cluster per subunit.</text>
</comment>
<evidence type="ECO:0000256" key="1">
    <source>
        <dbReference type="ARBA" id="ARBA00004496"/>
    </source>
</evidence>
<evidence type="ECO:0000256" key="5">
    <source>
        <dbReference type="ARBA" id="ARBA00023004"/>
    </source>
</evidence>
<evidence type="ECO:0000256" key="6">
    <source>
        <dbReference type="ARBA" id="ARBA00023014"/>
    </source>
</evidence>
<keyword evidence="4 11" id="KW-0479">Metal-binding</keyword>
<proteinExistence type="inferred from homology"/>
<evidence type="ECO:0000256" key="3">
    <source>
        <dbReference type="ARBA" id="ARBA00022485"/>
    </source>
</evidence>
<evidence type="ECO:0000256" key="8">
    <source>
        <dbReference type="ARBA" id="ARBA00023125"/>
    </source>
</evidence>
<dbReference type="GO" id="GO:0046872">
    <property type="term" value="F:metal ion binding"/>
    <property type="evidence" value="ECO:0007669"/>
    <property type="project" value="UniProtKB-KW"/>
</dbReference>
<evidence type="ECO:0000313" key="13">
    <source>
        <dbReference type="EMBL" id="HIT74915.1"/>
    </source>
</evidence>
<dbReference type="EMBL" id="DVLP01000149">
    <property type="protein sequence ID" value="HIT74915.1"/>
    <property type="molecule type" value="Genomic_DNA"/>
</dbReference>
<dbReference type="Proteomes" id="UP000886842">
    <property type="component" value="Unassembled WGS sequence"/>
</dbReference>
<dbReference type="HAMAP" id="MF_01479">
    <property type="entry name" value="WhiB"/>
    <property type="match status" value="1"/>
</dbReference>
<evidence type="ECO:0000256" key="11">
    <source>
        <dbReference type="HAMAP-Rule" id="MF_01479"/>
    </source>
</evidence>
<feature type="binding site" evidence="11">
    <location>
        <position position="39"/>
    </location>
    <ligand>
        <name>[4Fe-4S] cluster</name>
        <dbReference type="ChEBI" id="CHEBI:49883"/>
    </ligand>
</feature>
<evidence type="ECO:0000313" key="14">
    <source>
        <dbReference type="Proteomes" id="UP000886842"/>
    </source>
</evidence>
<evidence type="ECO:0000256" key="10">
    <source>
        <dbReference type="ARBA" id="ARBA00023163"/>
    </source>
</evidence>
<evidence type="ECO:0000256" key="2">
    <source>
        <dbReference type="ARBA" id="ARBA00006597"/>
    </source>
</evidence>
<reference evidence="13" key="1">
    <citation type="submission" date="2020-10" db="EMBL/GenBank/DDBJ databases">
        <authorList>
            <person name="Gilroy R."/>
        </authorList>
    </citation>
    <scope>NUCLEOTIDE SEQUENCE</scope>
    <source>
        <strain evidence="13">ChiGjej1B1-24693</strain>
    </source>
</reference>
<dbReference type="PROSITE" id="PS51674">
    <property type="entry name" value="4FE4S_WBL"/>
    <property type="match status" value="1"/>
</dbReference>
<dbReference type="Pfam" id="PF02467">
    <property type="entry name" value="Whib"/>
    <property type="match status" value="1"/>
</dbReference>
<comment type="subcellular location">
    <subcellularLocation>
        <location evidence="1 11">Cytoplasm</location>
    </subcellularLocation>
</comment>
<evidence type="ECO:0000259" key="12">
    <source>
        <dbReference type="PROSITE" id="PS51674"/>
    </source>
</evidence>
<evidence type="ECO:0000256" key="4">
    <source>
        <dbReference type="ARBA" id="ARBA00022723"/>
    </source>
</evidence>
<keyword evidence="5 11" id="KW-0408">Iron</keyword>
<keyword evidence="10 11" id="KW-0804">Transcription</keyword>
<evidence type="ECO:0000256" key="9">
    <source>
        <dbReference type="ARBA" id="ARBA00023157"/>
    </source>
</evidence>
<name>A0A9D1GY24_9ACTN</name>
<feature type="domain" description="4Fe-4S Wbl-type" evidence="12">
    <location>
        <begin position="14"/>
        <end position="69"/>
    </location>
</feature>
<dbReference type="GO" id="GO:0005737">
    <property type="term" value="C:cytoplasm"/>
    <property type="evidence" value="ECO:0007669"/>
    <property type="project" value="UniProtKB-SubCell"/>
</dbReference>
<dbReference type="GO" id="GO:0045454">
    <property type="term" value="P:cell redox homeostasis"/>
    <property type="evidence" value="ECO:0007669"/>
    <property type="project" value="TreeGrafter"/>
</dbReference>
<feature type="binding site" evidence="11">
    <location>
        <position position="36"/>
    </location>
    <ligand>
        <name>[4Fe-4S] cluster</name>
        <dbReference type="ChEBI" id="CHEBI:49883"/>
    </ligand>
</feature>
<keyword evidence="11" id="KW-0963">Cytoplasm</keyword>
<dbReference type="GO" id="GO:0003677">
    <property type="term" value="F:DNA binding"/>
    <property type="evidence" value="ECO:0007669"/>
    <property type="project" value="UniProtKB-UniRule"/>
</dbReference>
<comment type="similarity">
    <text evidence="2 11">Belongs to the WhiB family.</text>
</comment>
<comment type="PTM">
    <text evidence="11">Upon Fe-S cluster removal intramolecular disulfide bonds are formed.</text>
</comment>
<dbReference type="AlphaFoldDB" id="A0A9D1GY24"/>
<dbReference type="GO" id="GO:0051539">
    <property type="term" value="F:4 iron, 4 sulfur cluster binding"/>
    <property type="evidence" value="ECO:0007669"/>
    <property type="project" value="UniProtKB-UniRule"/>
</dbReference>